<dbReference type="EMBL" id="JBBPBN010000065">
    <property type="protein sequence ID" value="KAK8986053.1"/>
    <property type="molecule type" value="Genomic_DNA"/>
</dbReference>
<gene>
    <name evidence="1" type="ORF">V6N11_082339</name>
</gene>
<protein>
    <submittedName>
        <fullName evidence="1">Uncharacterized protein</fullName>
    </submittedName>
</protein>
<comment type="caution">
    <text evidence="1">The sequence shown here is derived from an EMBL/GenBank/DDBJ whole genome shotgun (WGS) entry which is preliminary data.</text>
</comment>
<keyword evidence="2" id="KW-1185">Reference proteome</keyword>
<organism evidence="1 2">
    <name type="scientific">Hibiscus sabdariffa</name>
    <name type="common">roselle</name>
    <dbReference type="NCBI Taxonomy" id="183260"/>
    <lineage>
        <taxon>Eukaryota</taxon>
        <taxon>Viridiplantae</taxon>
        <taxon>Streptophyta</taxon>
        <taxon>Embryophyta</taxon>
        <taxon>Tracheophyta</taxon>
        <taxon>Spermatophyta</taxon>
        <taxon>Magnoliopsida</taxon>
        <taxon>eudicotyledons</taxon>
        <taxon>Gunneridae</taxon>
        <taxon>Pentapetalae</taxon>
        <taxon>rosids</taxon>
        <taxon>malvids</taxon>
        <taxon>Malvales</taxon>
        <taxon>Malvaceae</taxon>
        <taxon>Malvoideae</taxon>
        <taxon>Hibiscus</taxon>
    </lineage>
</organism>
<accession>A0ABR2PCC1</accession>
<name>A0ABR2PCC1_9ROSI</name>
<evidence type="ECO:0000313" key="1">
    <source>
        <dbReference type="EMBL" id="KAK8986053.1"/>
    </source>
</evidence>
<reference evidence="1 2" key="1">
    <citation type="journal article" date="2024" name="G3 (Bethesda)">
        <title>Genome assembly of Hibiscus sabdariffa L. provides insights into metabolisms of medicinal natural products.</title>
        <authorList>
            <person name="Kim T."/>
        </authorList>
    </citation>
    <scope>NUCLEOTIDE SEQUENCE [LARGE SCALE GENOMIC DNA]</scope>
    <source>
        <strain evidence="1">TK-2024</strain>
        <tissue evidence="1">Old leaves</tissue>
    </source>
</reference>
<dbReference type="Proteomes" id="UP001396334">
    <property type="component" value="Unassembled WGS sequence"/>
</dbReference>
<proteinExistence type="predicted"/>
<evidence type="ECO:0000313" key="2">
    <source>
        <dbReference type="Proteomes" id="UP001396334"/>
    </source>
</evidence>
<sequence length="97" mass="11107">MAGVCSALRDRCRNDHFWETHEAKMGLANSDGCGTLEYFQNGTGIRLILCLCVKDQIVKLSWGQASLLQLRLEMSRTRNKLRSYCLSMESKFLLDFI</sequence>